<evidence type="ECO:0000313" key="4">
    <source>
        <dbReference type="Proteomes" id="UP001151760"/>
    </source>
</evidence>
<accession>A0ABQ4YBU7</accession>
<reference evidence="3" key="1">
    <citation type="journal article" date="2022" name="Int. J. Mol. Sci.">
        <title>Draft Genome of Tanacetum Coccineum: Genomic Comparison of Closely Related Tanacetum-Family Plants.</title>
        <authorList>
            <person name="Yamashiro T."/>
            <person name="Shiraishi A."/>
            <person name="Nakayama K."/>
            <person name="Satake H."/>
        </authorList>
    </citation>
    <scope>NUCLEOTIDE SEQUENCE</scope>
</reference>
<feature type="coiled-coil region" evidence="1">
    <location>
        <begin position="190"/>
        <end position="217"/>
    </location>
</feature>
<comment type="caution">
    <text evidence="3">The sequence shown here is derived from an EMBL/GenBank/DDBJ whole genome shotgun (WGS) entry which is preliminary data.</text>
</comment>
<feature type="compositionally biased region" description="Basic residues" evidence="2">
    <location>
        <begin position="160"/>
        <end position="171"/>
    </location>
</feature>
<gene>
    <name evidence="3" type="ORF">Tco_0725075</name>
</gene>
<name>A0ABQ4YBU7_9ASTR</name>
<evidence type="ECO:0000313" key="3">
    <source>
        <dbReference type="EMBL" id="GJS75194.1"/>
    </source>
</evidence>
<feature type="region of interest" description="Disordered" evidence="2">
    <location>
        <begin position="338"/>
        <end position="388"/>
    </location>
</feature>
<dbReference type="EMBL" id="BQNB010010286">
    <property type="protein sequence ID" value="GJS75194.1"/>
    <property type="molecule type" value="Genomic_DNA"/>
</dbReference>
<evidence type="ECO:0000256" key="1">
    <source>
        <dbReference type="SAM" id="Coils"/>
    </source>
</evidence>
<feature type="region of interest" description="Disordered" evidence="2">
    <location>
        <begin position="134"/>
        <end position="183"/>
    </location>
</feature>
<dbReference type="Proteomes" id="UP001151760">
    <property type="component" value="Unassembled WGS sequence"/>
</dbReference>
<keyword evidence="4" id="KW-1185">Reference proteome</keyword>
<feature type="compositionally biased region" description="Low complexity" evidence="2">
    <location>
        <begin position="148"/>
        <end position="159"/>
    </location>
</feature>
<protein>
    <submittedName>
        <fullName evidence="3">Uncharacterized protein</fullName>
    </submittedName>
</protein>
<feature type="compositionally biased region" description="Low complexity" evidence="2">
    <location>
        <begin position="338"/>
        <end position="350"/>
    </location>
</feature>
<sequence length="388" mass="43046">MNTLMSQVLKELVQVVQVPRYHMGGAEAQTRFEAASKQSNDLPLSRVNILGSGEDSMKLKELMEHLDGGVKFAPCTQDLCNLPDKQVEGMSKHKRVYVTSSHTKKVFANMKRPCKGFSRRVTPLFSTKMVQATEDMGEDSAAPSDSHSTPIISQPSSSKPQKKKSRRKQRKITSGPTRPFTRRLILQEKVLNLEKAKTAQAKEIASLKKRVKQLEKRRKLKTPGLKRLRKIGSTSREDASKQGRKIVDLDADAEVTLVDETQEMNDDNLMFDIGVLEEQEKDIAEKEVSVADPVTTAGEVVTTANVEVTTVNAQTTTIDELTLAQTLIEIKAAKPKAVTSAATTTTTTRPKAYRAKDKGKAKMVESEKPLKKKDQIAMDEEVARNLEA</sequence>
<reference evidence="3" key="2">
    <citation type="submission" date="2022-01" db="EMBL/GenBank/DDBJ databases">
        <authorList>
            <person name="Yamashiro T."/>
            <person name="Shiraishi A."/>
            <person name="Satake H."/>
            <person name="Nakayama K."/>
        </authorList>
    </citation>
    <scope>NUCLEOTIDE SEQUENCE</scope>
</reference>
<organism evidence="3 4">
    <name type="scientific">Tanacetum coccineum</name>
    <dbReference type="NCBI Taxonomy" id="301880"/>
    <lineage>
        <taxon>Eukaryota</taxon>
        <taxon>Viridiplantae</taxon>
        <taxon>Streptophyta</taxon>
        <taxon>Embryophyta</taxon>
        <taxon>Tracheophyta</taxon>
        <taxon>Spermatophyta</taxon>
        <taxon>Magnoliopsida</taxon>
        <taxon>eudicotyledons</taxon>
        <taxon>Gunneridae</taxon>
        <taxon>Pentapetalae</taxon>
        <taxon>asterids</taxon>
        <taxon>campanulids</taxon>
        <taxon>Asterales</taxon>
        <taxon>Asteraceae</taxon>
        <taxon>Asteroideae</taxon>
        <taxon>Anthemideae</taxon>
        <taxon>Anthemidinae</taxon>
        <taxon>Tanacetum</taxon>
    </lineage>
</organism>
<feature type="compositionally biased region" description="Basic and acidic residues" evidence="2">
    <location>
        <begin position="354"/>
        <end position="388"/>
    </location>
</feature>
<keyword evidence="1" id="KW-0175">Coiled coil</keyword>
<proteinExistence type="predicted"/>
<evidence type="ECO:0000256" key="2">
    <source>
        <dbReference type="SAM" id="MobiDB-lite"/>
    </source>
</evidence>